<protein>
    <submittedName>
        <fullName evidence="2">Uncharacterized protein</fullName>
    </submittedName>
</protein>
<feature type="region of interest" description="Disordered" evidence="1">
    <location>
        <begin position="1"/>
        <end position="31"/>
    </location>
</feature>
<name>A0ABW3FX74_9PSEU</name>
<proteinExistence type="predicted"/>
<comment type="caution">
    <text evidence="2">The sequence shown here is derived from an EMBL/GenBank/DDBJ whole genome shotgun (WGS) entry which is preliminary data.</text>
</comment>
<evidence type="ECO:0000256" key="1">
    <source>
        <dbReference type="SAM" id="MobiDB-lite"/>
    </source>
</evidence>
<reference evidence="3" key="1">
    <citation type="journal article" date="2019" name="Int. J. Syst. Evol. Microbiol.">
        <title>The Global Catalogue of Microorganisms (GCM) 10K type strain sequencing project: providing services to taxonomists for standard genome sequencing and annotation.</title>
        <authorList>
            <consortium name="The Broad Institute Genomics Platform"/>
            <consortium name="The Broad Institute Genome Sequencing Center for Infectious Disease"/>
            <person name="Wu L."/>
            <person name="Ma J."/>
        </authorList>
    </citation>
    <scope>NUCLEOTIDE SEQUENCE [LARGE SCALE GENOMIC DNA]</scope>
    <source>
        <strain evidence="3">CCUG 56401</strain>
    </source>
</reference>
<accession>A0ABW3FX74</accession>
<gene>
    <name evidence="2" type="ORF">ACFQ16_23715</name>
</gene>
<evidence type="ECO:0000313" key="2">
    <source>
        <dbReference type="EMBL" id="MFD0922765.1"/>
    </source>
</evidence>
<dbReference type="EMBL" id="JBHTIW010000024">
    <property type="protein sequence ID" value="MFD0922765.1"/>
    <property type="molecule type" value="Genomic_DNA"/>
</dbReference>
<dbReference type="Proteomes" id="UP001597018">
    <property type="component" value="Unassembled WGS sequence"/>
</dbReference>
<organism evidence="2 3">
    <name type="scientific">Saccharopolyspora rosea</name>
    <dbReference type="NCBI Taxonomy" id="524884"/>
    <lineage>
        <taxon>Bacteria</taxon>
        <taxon>Bacillati</taxon>
        <taxon>Actinomycetota</taxon>
        <taxon>Actinomycetes</taxon>
        <taxon>Pseudonocardiales</taxon>
        <taxon>Pseudonocardiaceae</taxon>
        <taxon>Saccharopolyspora</taxon>
    </lineage>
</organism>
<evidence type="ECO:0000313" key="3">
    <source>
        <dbReference type="Proteomes" id="UP001597018"/>
    </source>
</evidence>
<sequence>MTAHTSAATDPPLFPLDAPSVHEPRHGTRLGGGRAAAQVALAALRRRFPGLRSAVPESEPRIRTGLIGTGLDALPVER</sequence>
<dbReference type="RefSeq" id="WP_263247552.1">
    <property type="nucleotide sequence ID" value="NZ_BAABLT010000038.1"/>
</dbReference>
<keyword evidence="3" id="KW-1185">Reference proteome</keyword>